<reference evidence="2" key="1">
    <citation type="submission" date="2017-04" db="EMBL/GenBank/DDBJ databases">
        <authorList>
            <person name="Afonso C.L."/>
            <person name="Miller P.J."/>
            <person name="Scott M.A."/>
            <person name="Spackman E."/>
            <person name="Goraichik I."/>
            <person name="Dimitrov K.M."/>
            <person name="Suarez D.L."/>
            <person name="Swayne D.E."/>
        </authorList>
    </citation>
    <scope>NUCLEOTIDE SEQUENCE</scope>
    <source>
        <strain evidence="2">NZ3</strain>
    </source>
</reference>
<sequence>MCKVKIVCDVFPELNVLVDTVIDHETLKLRKIYVSLGNFLSLLNPNYDYFNLYYTVGPMRKMTDMCVDDYGWVTFVWSFMHAVPIVYRVVNVSFSLTPDRCYIQRVIAPFVFLGFIEEVGFVDRIVKRGKEVRVGLDLGVEPVGRDAVFRVYGSRVYAKVYSIKDLPKPEEIRVFERKEKIGMVENMKTKHKEG</sequence>
<keyword evidence="1" id="KW-1133">Transmembrane helix</keyword>
<dbReference type="EMBL" id="NBVN01000007">
    <property type="protein sequence ID" value="PUA31690.1"/>
    <property type="molecule type" value="Genomic_DNA"/>
</dbReference>
<name>A0A2R7Y2B5_9CREN</name>
<dbReference type="Proteomes" id="UP000244093">
    <property type="component" value="Unassembled WGS sequence"/>
</dbReference>
<comment type="caution">
    <text evidence="2">The sequence shown here is derived from an EMBL/GenBank/DDBJ whole genome shotgun (WGS) entry which is preliminary data.</text>
</comment>
<dbReference type="AlphaFoldDB" id="A0A2R7Y2B5"/>
<evidence type="ECO:0000313" key="2">
    <source>
        <dbReference type="EMBL" id="PUA31690.1"/>
    </source>
</evidence>
<reference evidence="2 4" key="2">
    <citation type="journal article" date="2018" name="Syst. Appl. Microbiol.">
        <title>A new symbiotic nanoarchaeote (Candidatus Nanoclepta minutus) and its host (Zestosphaera tikiterensis gen. nov., sp. nov.) from a New Zealand hot spring.</title>
        <authorList>
            <person name="St John E."/>
            <person name="Liu Y."/>
            <person name="Podar M."/>
            <person name="Stott M.B."/>
            <person name="Meneghin J."/>
            <person name="Chen Z."/>
            <person name="Lagutin K."/>
            <person name="Mitchell K."/>
            <person name="Reysenbach A.L."/>
        </authorList>
    </citation>
    <scope>NUCLEOTIDE SEQUENCE [LARGE SCALE GENOMIC DNA]</scope>
    <source>
        <strain evidence="2">NZ3</strain>
    </source>
</reference>
<protein>
    <submittedName>
        <fullName evidence="2">Uncharacterized protein</fullName>
    </submittedName>
</protein>
<keyword evidence="1" id="KW-0472">Membrane</keyword>
<keyword evidence="1" id="KW-0812">Transmembrane</keyword>
<organism evidence="2 4">
    <name type="scientific">Zestosphaera tikiterensis</name>
    <dbReference type="NCBI Taxonomy" id="1973259"/>
    <lineage>
        <taxon>Archaea</taxon>
        <taxon>Thermoproteota</taxon>
        <taxon>Thermoprotei</taxon>
        <taxon>Desulfurococcales</taxon>
        <taxon>Desulfurococcaceae</taxon>
        <taxon>Zestosphaera</taxon>
    </lineage>
</organism>
<proteinExistence type="predicted"/>
<dbReference type="EMBL" id="NBVN01000007">
    <property type="protein sequence ID" value="PUA31723.1"/>
    <property type="molecule type" value="Genomic_DNA"/>
</dbReference>
<evidence type="ECO:0000313" key="3">
    <source>
        <dbReference type="EMBL" id="PUA31723.1"/>
    </source>
</evidence>
<evidence type="ECO:0000256" key="1">
    <source>
        <dbReference type="SAM" id="Phobius"/>
    </source>
</evidence>
<feature type="transmembrane region" description="Helical" evidence="1">
    <location>
        <begin position="70"/>
        <end position="90"/>
    </location>
</feature>
<accession>A0A2R7Y2B5</accession>
<evidence type="ECO:0000313" key="4">
    <source>
        <dbReference type="Proteomes" id="UP000244093"/>
    </source>
</evidence>
<gene>
    <name evidence="2" type="ORF">B7O98_08690</name>
    <name evidence="3" type="ORF">B7O98_08860</name>
</gene>
<feature type="transmembrane region" description="Helical" evidence="1">
    <location>
        <begin position="102"/>
        <end position="122"/>
    </location>
</feature>